<dbReference type="SUPFAM" id="SSF52096">
    <property type="entry name" value="ClpP/crotonase"/>
    <property type="match status" value="1"/>
</dbReference>
<dbReference type="PANTHER" id="PTHR42964">
    <property type="entry name" value="ENOYL-COA HYDRATASE"/>
    <property type="match status" value="1"/>
</dbReference>
<dbReference type="Proteomes" id="UP000075420">
    <property type="component" value="Unassembled WGS sequence"/>
</dbReference>
<dbReference type="InterPro" id="IPR029045">
    <property type="entry name" value="ClpP/crotonase-like_dom_sf"/>
</dbReference>
<reference evidence="3 4" key="1">
    <citation type="submission" date="2014-02" db="EMBL/GenBank/DDBJ databases">
        <title>The small core and large imbalanced accessory genome model reveals a collaborative survival strategy of Sorangium cellulosum strains in nature.</title>
        <authorList>
            <person name="Han K."/>
            <person name="Peng R."/>
            <person name="Blom J."/>
            <person name="Li Y.-Z."/>
        </authorList>
    </citation>
    <scope>NUCLEOTIDE SEQUENCE [LARGE SCALE GENOMIC DNA]</scope>
    <source>
        <strain evidence="3 4">So0157-25</strain>
    </source>
</reference>
<dbReference type="CDD" id="cd06558">
    <property type="entry name" value="crotonase-like"/>
    <property type="match status" value="1"/>
</dbReference>
<dbReference type="InterPro" id="IPR001753">
    <property type="entry name" value="Enoyl-CoA_hydra/iso"/>
</dbReference>
<accession>A0A150PNM0</accession>
<keyword evidence="2" id="KW-0456">Lyase</keyword>
<evidence type="ECO:0000256" key="2">
    <source>
        <dbReference type="ARBA" id="ARBA00023239"/>
    </source>
</evidence>
<dbReference type="InterPro" id="IPR051683">
    <property type="entry name" value="Enoyl-CoA_Hydratase/Isomerase"/>
</dbReference>
<organism evidence="3 4">
    <name type="scientific">Sorangium cellulosum</name>
    <name type="common">Polyangium cellulosum</name>
    <dbReference type="NCBI Taxonomy" id="56"/>
    <lineage>
        <taxon>Bacteria</taxon>
        <taxon>Pseudomonadati</taxon>
        <taxon>Myxococcota</taxon>
        <taxon>Polyangia</taxon>
        <taxon>Polyangiales</taxon>
        <taxon>Polyangiaceae</taxon>
        <taxon>Sorangium</taxon>
    </lineage>
</organism>
<dbReference type="Pfam" id="PF00378">
    <property type="entry name" value="ECH_1"/>
    <property type="match status" value="1"/>
</dbReference>
<dbReference type="PANTHER" id="PTHR42964:SF1">
    <property type="entry name" value="POLYKETIDE BIOSYNTHESIS ENOYL-COA HYDRATASE PKSH-RELATED"/>
    <property type="match status" value="1"/>
</dbReference>
<proteinExistence type="inferred from homology"/>
<evidence type="ECO:0000256" key="1">
    <source>
        <dbReference type="ARBA" id="ARBA00005254"/>
    </source>
</evidence>
<dbReference type="AlphaFoldDB" id="A0A150PNM0"/>
<sequence>MRLTLNNPWRKNAIGPVMVNELLHALEAGVADEAVRCVVLTGAGDAFCAGGDFAQMAGAEGSQAVEPKGDYADLLLALANSSKPIVARVNGHALGGGLGLVAASHFAIAARGAKLGTPEINVGLFPMMIMAVLQRHVSRRKLLEMMLLGQRLDAEEAARCGLLNRAVEPDALDAAVDEVTSTIAGKSPIAVRLGLEAFAAQDDLDLESALPLLRERLAGCLATDDAREGLMAFLEKRQPRWSGK</sequence>
<name>A0A150PNM0_SORCE</name>
<comment type="caution">
    <text evidence="3">The sequence shown here is derived from an EMBL/GenBank/DDBJ whole genome shotgun (WGS) entry which is preliminary data.</text>
</comment>
<dbReference type="GO" id="GO:0016836">
    <property type="term" value="F:hydro-lyase activity"/>
    <property type="evidence" value="ECO:0007669"/>
    <property type="project" value="UniProtKB-ARBA"/>
</dbReference>
<protein>
    <submittedName>
        <fullName evidence="3">Enoyl-CoA hydratase</fullName>
    </submittedName>
</protein>
<dbReference type="Gene3D" id="3.90.226.10">
    <property type="entry name" value="2-enoyl-CoA Hydratase, Chain A, domain 1"/>
    <property type="match status" value="1"/>
</dbReference>
<evidence type="ECO:0000313" key="3">
    <source>
        <dbReference type="EMBL" id="KYF57253.1"/>
    </source>
</evidence>
<gene>
    <name evidence="3" type="ORF">BE08_16935</name>
</gene>
<evidence type="ECO:0000313" key="4">
    <source>
        <dbReference type="Proteomes" id="UP000075420"/>
    </source>
</evidence>
<dbReference type="FunFam" id="1.10.12.10:FF:000001">
    <property type="entry name" value="Probable enoyl-CoA hydratase, mitochondrial"/>
    <property type="match status" value="1"/>
</dbReference>
<comment type="similarity">
    <text evidence="1">Belongs to the enoyl-CoA hydratase/isomerase family.</text>
</comment>
<dbReference type="EMBL" id="JELY01001008">
    <property type="protein sequence ID" value="KYF57253.1"/>
    <property type="molecule type" value="Genomic_DNA"/>
</dbReference>